<evidence type="ECO:0000256" key="1">
    <source>
        <dbReference type="ARBA" id="ARBA00010688"/>
    </source>
</evidence>
<dbReference type="PANTHER" id="PTHR43320">
    <property type="entry name" value="SUGAR KINASE"/>
    <property type="match status" value="1"/>
</dbReference>
<evidence type="ECO:0000256" key="2">
    <source>
        <dbReference type="ARBA" id="ARBA00022679"/>
    </source>
</evidence>
<comment type="similarity">
    <text evidence="1 4">Belongs to the carbohydrate kinase PfkB family.</text>
</comment>
<protein>
    <submittedName>
        <fullName evidence="6">Adenosine kinase</fullName>
    </submittedName>
</protein>
<dbReference type="EMBL" id="SNTY01000007">
    <property type="protein sequence ID" value="TEU30544.1"/>
    <property type="molecule type" value="Genomic_DNA"/>
</dbReference>
<dbReference type="InterPro" id="IPR011611">
    <property type="entry name" value="PfkB_dom"/>
</dbReference>
<dbReference type="InterPro" id="IPR002139">
    <property type="entry name" value="Ribo/fructo_kinase"/>
</dbReference>
<dbReference type="OrthoDB" id="9813569at2"/>
<keyword evidence="3 4" id="KW-0418">Kinase</keyword>
<dbReference type="SUPFAM" id="SSF53613">
    <property type="entry name" value="Ribokinase-like"/>
    <property type="match status" value="1"/>
</dbReference>
<dbReference type="RefSeq" id="WP_134243266.1">
    <property type="nucleotide sequence ID" value="NZ_SNTY01000007.1"/>
</dbReference>
<dbReference type="Gene3D" id="3.30.1110.10">
    <property type="match status" value="1"/>
</dbReference>
<gene>
    <name evidence="6" type="ORF">E2B99_01695</name>
</gene>
<sequence>MSVDLYVIGNALVDLEYSVDDQFLQQHQLLKGTMQLAEQTAQQQLLAHLNQNHHAQEQASGGSAANSTVAFTAMGGSAFYACRVGNDDFGRFYLNGLRQANVQTSSSSMSEGETGTCVVLVTPDSERTMQTYLGITAELSAAQIDFEPLKTAKYLYIEGYLATSPTARLAVKHAREIAKDSNIATAITLSDPAMVQYAREGLDDLIADGVDILFCNEHEARMYTGTEQLDDTVAALLNLGNIVIITRSEQGAIIATRSGKRLTIEAVPCNAIDTLGAGDAFAGAFLYGMNKGYTLENCGKLAAATASKVVSQYGPRLSIEQYQAILQAGSLTGDVAAI</sequence>
<dbReference type="InterPro" id="IPR002173">
    <property type="entry name" value="Carboh/pur_kinase_PfkB_CS"/>
</dbReference>
<dbReference type="CDD" id="cd01168">
    <property type="entry name" value="adenosine_kinase"/>
    <property type="match status" value="1"/>
</dbReference>
<reference evidence="6 7" key="1">
    <citation type="submission" date="2019-03" db="EMBL/GenBank/DDBJ databases">
        <title>Alkanindiges illinoisensis: a potential pathogenic isolated from ascites of a gastric cancer patient with abdominal metastasis.</title>
        <authorList>
            <person name="Hu X."/>
            <person name="Yang B."/>
            <person name="Yan X."/>
            <person name="Lin L."/>
            <person name="Zhao H."/>
            <person name="Zhou F."/>
            <person name="Su B."/>
            <person name="Chen J."/>
            <person name="Rui Y."/>
            <person name="Wang Q."/>
            <person name="Zheng L."/>
        </authorList>
    </citation>
    <scope>NUCLEOTIDE SEQUENCE [LARGE SCALE GENOMIC DNA]</scope>
    <source>
        <strain evidence="6 7">NFYY 23406</strain>
    </source>
</reference>
<comment type="caution">
    <text evidence="6">The sequence shown here is derived from an EMBL/GenBank/DDBJ whole genome shotgun (WGS) entry which is preliminary data.</text>
</comment>
<dbReference type="Proteomes" id="UP000297834">
    <property type="component" value="Unassembled WGS sequence"/>
</dbReference>
<dbReference type="GO" id="GO:0016301">
    <property type="term" value="F:kinase activity"/>
    <property type="evidence" value="ECO:0007669"/>
    <property type="project" value="UniProtKB-KW"/>
</dbReference>
<evidence type="ECO:0000256" key="4">
    <source>
        <dbReference type="RuleBase" id="RU003704"/>
    </source>
</evidence>
<dbReference type="PROSITE" id="PS00584">
    <property type="entry name" value="PFKB_KINASES_2"/>
    <property type="match status" value="1"/>
</dbReference>
<evidence type="ECO:0000259" key="5">
    <source>
        <dbReference type="Pfam" id="PF00294"/>
    </source>
</evidence>
<dbReference type="STRING" id="1120977.GCA_000619845_00705"/>
<proteinExistence type="inferred from homology"/>
<keyword evidence="2 4" id="KW-0808">Transferase</keyword>
<dbReference type="InterPro" id="IPR029056">
    <property type="entry name" value="Ribokinase-like"/>
</dbReference>
<dbReference type="AlphaFoldDB" id="A0A4Y7XFI4"/>
<dbReference type="InterPro" id="IPR052700">
    <property type="entry name" value="Carb_kinase_PfkB-like"/>
</dbReference>
<name>A0A4Y7XFI4_9GAMM</name>
<accession>A0A4Y7XFI4</accession>
<evidence type="ECO:0000313" key="7">
    <source>
        <dbReference type="Proteomes" id="UP000297834"/>
    </source>
</evidence>
<dbReference type="Gene3D" id="3.40.1190.20">
    <property type="match status" value="1"/>
</dbReference>
<evidence type="ECO:0000256" key="3">
    <source>
        <dbReference type="ARBA" id="ARBA00022777"/>
    </source>
</evidence>
<dbReference type="Pfam" id="PF00294">
    <property type="entry name" value="PfkB"/>
    <property type="match status" value="1"/>
</dbReference>
<dbReference type="PANTHER" id="PTHR43320:SF3">
    <property type="entry name" value="CARBOHYDRATE KINASE PFKB DOMAIN-CONTAINING PROTEIN"/>
    <property type="match status" value="1"/>
</dbReference>
<dbReference type="PRINTS" id="PR00990">
    <property type="entry name" value="RIBOKINASE"/>
</dbReference>
<organism evidence="6 7">
    <name type="scientific">Alkanindiges illinoisensis</name>
    <dbReference type="NCBI Taxonomy" id="197183"/>
    <lineage>
        <taxon>Bacteria</taxon>
        <taxon>Pseudomonadati</taxon>
        <taxon>Pseudomonadota</taxon>
        <taxon>Gammaproteobacteria</taxon>
        <taxon>Moraxellales</taxon>
        <taxon>Moraxellaceae</taxon>
        <taxon>Alkanindiges</taxon>
    </lineage>
</organism>
<keyword evidence="7" id="KW-1185">Reference proteome</keyword>
<evidence type="ECO:0000313" key="6">
    <source>
        <dbReference type="EMBL" id="TEU30544.1"/>
    </source>
</evidence>
<feature type="domain" description="Carbohydrate kinase PfkB" evidence="5">
    <location>
        <begin position="49"/>
        <end position="320"/>
    </location>
</feature>